<evidence type="ECO:0000313" key="3">
    <source>
        <dbReference type="EMBL" id="MDC0679318.1"/>
    </source>
</evidence>
<dbReference type="EMBL" id="JAQNDK010000002">
    <property type="protein sequence ID" value="MDC0679318.1"/>
    <property type="molecule type" value="Genomic_DNA"/>
</dbReference>
<keyword evidence="2" id="KW-0119">Carbohydrate metabolism</keyword>
<gene>
    <name evidence="3" type="ORF">POL72_16360</name>
</gene>
<evidence type="ECO:0000256" key="2">
    <source>
        <dbReference type="ARBA" id="ARBA00022526"/>
    </source>
</evidence>
<dbReference type="Proteomes" id="UP001217485">
    <property type="component" value="Unassembled WGS sequence"/>
</dbReference>
<dbReference type="PANTHER" id="PTHR30344:SF1">
    <property type="entry name" value="6-PHOSPHOGLUCONOLACTONASE"/>
    <property type="match status" value="1"/>
</dbReference>
<dbReference type="Gene3D" id="2.130.10.10">
    <property type="entry name" value="YVTN repeat-like/Quinoprotein amine dehydrogenase"/>
    <property type="match status" value="2"/>
</dbReference>
<name>A0ABT5BYV2_9BACT</name>
<proteinExistence type="inferred from homology"/>
<organism evidence="3 4">
    <name type="scientific">Sorangium atrum</name>
    <dbReference type="NCBI Taxonomy" id="2995308"/>
    <lineage>
        <taxon>Bacteria</taxon>
        <taxon>Pseudomonadati</taxon>
        <taxon>Myxococcota</taxon>
        <taxon>Polyangia</taxon>
        <taxon>Polyangiales</taxon>
        <taxon>Polyangiaceae</taxon>
        <taxon>Sorangium</taxon>
    </lineage>
</organism>
<comment type="caution">
    <text evidence="3">The sequence shown here is derived from an EMBL/GenBank/DDBJ whole genome shotgun (WGS) entry which is preliminary data.</text>
</comment>
<dbReference type="InterPro" id="IPR011048">
    <property type="entry name" value="Haem_d1_sf"/>
</dbReference>
<sequence>MHNDAKDDRRAVYVMTNATPNAIQVFHRAGDGMLSPGASYPTGGNGHAPNPPLGFPILESQSALVLSRDGRMVFAVNAGSDTISSFVVRRGGELQRVGLVSSNGTRPVSLALHEGVLYVASADSKSIQGYRVGHTGELTMLAGASRSLSGSGIATIAFNRTGDVLVIASRGDGEPMGSLETVTVDDHGMPGPVRRQDVVKAGQAPFGFTFDRRGHVILSNLSLTGDSSVSRYSVAPTGEMRLIAEQRIFTTAACWVATATAGPSTFAFITSAGSRSVTALRVDRSGSLTPVGPLSATEQAAFTSGLALDCAVSMGDDFLYVLSPDGFSVPPFTGAGPAVVHGYRIEPSGALTSLGPPVGRLPQGATGLAAV</sequence>
<comment type="similarity">
    <text evidence="1">Belongs to the cycloisomerase 2 family.</text>
</comment>
<keyword evidence="2" id="KW-0313">Glucose metabolism</keyword>
<protein>
    <submittedName>
        <fullName evidence="3">Beta-propeller fold lactonase family protein</fullName>
    </submittedName>
</protein>
<dbReference type="InterPro" id="IPR019405">
    <property type="entry name" value="Lactonase_7-beta_prop"/>
</dbReference>
<dbReference type="InterPro" id="IPR050282">
    <property type="entry name" value="Cycloisomerase_2"/>
</dbReference>
<reference evidence="3 4" key="1">
    <citation type="submission" date="2023-01" db="EMBL/GenBank/DDBJ databases">
        <title>Minimal conservation of predation-associated metabolite biosynthetic gene clusters underscores biosynthetic potential of Myxococcota including descriptions for ten novel species: Archangium lansinium sp. nov., Myxococcus landrumus sp. nov., Nannocystis bai.</title>
        <authorList>
            <person name="Ahearne A."/>
            <person name="Stevens C."/>
            <person name="Dowd S."/>
        </authorList>
    </citation>
    <scope>NUCLEOTIDE SEQUENCE [LARGE SCALE GENOMIC DNA]</scope>
    <source>
        <strain evidence="3 4">WIWO2</strain>
    </source>
</reference>
<dbReference type="RefSeq" id="WP_272096283.1">
    <property type="nucleotide sequence ID" value="NZ_JAQNDK010000002.1"/>
</dbReference>
<evidence type="ECO:0000256" key="1">
    <source>
        <dbReference type="ARBA" id="ARBA00005564"/>
    </source>
</evidence>
<accession>A0ABT5BYV2</accession>
<dbReference type="PANTHER" id="PTHR30344">
    <property type="entry name" value="6-PHOSPHOGLUCONOLACTONASE-RELATED"/>
    <property type="match status" value="1"/>
</dbReference>
<evidence type="ECO:0000313" key="4">
    <source>
        <dbReference type="Proteomes" id="UP001217485"/>
    </source>
</evidence>
<keyword evidence="4" id="KW-1185">Reference proteome</keyword>
<dbReference type="SUPFAM" id="SSF51004">
    <property type="entry name" value="C-terminal (heme d1) domain of cytochrome cd1-nitrite reductase"/>
    <property type="match status" value="1"/>
</dbReference>
<dbReference type="InterPro" id="IPR015943">
    <property type="entry name" value="WD40/YVTN_repeat-like_dom_sf"/>
</dbReference>
<dbReference type="Pfam" id="PF10282">
    <property type="entry name" value="Lactonase"/>
    <property type="match status" value="1"/>
</dbReference>